<feature type="transmembrane region" description="Helical" evidence="1">
    <location>
        <begin position="72"/>
        <end position="91"/>
    </location>
</feature>
<protein>
    <submittedName>
        <fullName evidence="2">Uncharacterized protein</fullName>
    </submittedName>
</protein>
<evidence type="ECO:0000313" key="2">
    <source>
        <dbReference type="EMBL" id="ORA23931.1"/>
    </source>
</evidence>
<dbReference type="EMBL" id="MVHF01000059">
    <property type="protein sequence ID" value="ORA23931.1"/>
    <property type="molecule type" value="Genomic_DNA"/>
</dbReference>
<dbReference type="RefSeq" id="WP_083170259.1">
    <property type="nucleotide sequence ID" value="NZ_MVHF01000059.1"/>
</dbReference>
<organism evidence="2 3">
    <name type="scientific">Mycobacterium aquaticum</name>
    <dbReference type="NCBI Taxonomy" id="1927124"/>
    <lineage>
        <taxon>Bacteria</taxon>
        <taxon>Bacillati</taxon>
        <taxon>Actinomycetota</taxon>
        <taxon>Actinomycetes</taxon>
        <taxon>Mycobacteriales</taxon>
        <taxon>Mycobacteriaceae</taxon>
        <taxon>Mycobacterium</taxon>
    </lineage>
</organism>
<evidence type="ECO:0000313" key="3">
    <source>
        <dbReference type="Proteomes" id="UP000192448"/>
    </source>
</evidence>
<comment type="caution">
    <text evidence="2">The sequence shown here is derived from an EMBL/GenBank/DDBJ whole genome shotgun (WGS) entry which is preliminary data.</text>
</comment>
<dbReference type="Proteomes" id="UP000192448">
    <property type="component" value="Unassembled WGS sequence"/>
</dbReference>
<accession>A0A1X0A1J0</accession>
<dbReference type="STRING" id="1927124.BST13_34575"/>
<keyword evidence="1" id="KW-0812">Transmembrane</keyword>
<feature type="transmembrane region" description="Helical" evidence="1">
    <location>
        <begin position="35"/>
        <end position="60"/>
    </location>
</feature>
<name>A0A1X0A1J0_9MYCO</name>
<dbReference type="OrthoDB" id="4559029at2"/>
<evidence type="ECO:0000256" key="1">
    <source>
        <dbReference type="SAM" id="Phobius"/>
    </source>
</evidence>
<feature type="transmembrane region" description="Helical" evidence="1">
    <location>
        <begin position="111"/>
        <end position="128"/>
    </location>
</feature>
<reference evidence="2 3" key="1">
    <citation type="submission" date="2017-02" db="EMBL/GenBank/DDBJ databases">
        <title>The new phylogeny of genus Mycobacterium.</title>
        <authorList>
            <person name="Tortoli E."/>
            <person name="Trovato A."/>
            <person name="Cirillo D.M."/>
        </authorList>
    </citation>
    <scope>NUCLEOTIDE SEQUENCE [LARGE SCALE GENOMIC DNA]</scope>
    <source>
        <strain evidence="2 3">RW6</strain>
    </source>
</reference>
<keyword evidence="1" id="KW-1133">Transmembrane helix</keyword>
<sequence>MRTTRLLLAAMGLGLVGYGALLTLQNPPVIIVRIVMWALVAVVVHDFVFAPLCAAVGWVGHRLIPASSRSPVAVAVLCSVVLVLLAIPVYGRPGMRRDNMTVLDRNYPLGLAVSLGVVWLSVLVYGLCKRLSPVGEDDMVEHERAEHVDRQPEPR</sequence>
<keyword evidence="3" id="KW-1185">Reference proteome</keyword>
<gene>
    <name evidence="2" type="ORF">BST13_34575</name>
</gene>
<dbReference type="AlphaFoldDB" id="A0A1X0A1J0"/>
<proteinExistence type="predicted"/>
<keyword evidence="1" id="KW-0472">Membrane</keyword>